<keyword evidence="4" id="KW-1185">Reference proteome</keyword>
<dbReference type="AlphaFoldDB" id="A0A1I7RQX0"/>
<dbReference type="Proteomes" id="UP000582659">
    <property type="component" value="Unassembled WGS sequence"/>
</dbReference>
<organism evidence="3 5">
    <name type="scientific">Bursaphelenchus xylophilus</name>
    <name type="common">Pinewood nematode worm</name>
    <name type="synonym">Aphelenchoides xylophilus</name>
    <dbReference type="NCBI Taxonomy" id="6326"/>
    <lineage>
        <taxon>Eukaryota</taxon>
        <taxon>Metazoa</taxon>
        <taxon>Ecdysozoa</taxon>
        <taxon>Nematoda</taxon>
        <taxon>Chromadorea</taxon>
        <taxon>Rhabditida</taxon>
        <taxon>Tylenchina</taxon>
        <taxon>Tylenchomorpha</taxon>
        <taxon>Aphelenchoidea</taxon>
        <taxon>Aphelenchoididae</taxon>
        <taxon>Bursaphelenchus</taxon>
    </lineage>
</organism>
<evidence type="ECO:0000313" key="5">
    <source>
        <dbReference type="WBParaSite" id="BXY_0311500.1"/>
    </source>
</evidence>
<gene>
    <name evidence="2" type="ORF">BXYJ_LOCUS14838</name>
</gene>
<dbReference type="SMR" id="A0A1I7RQX0"/>
<evidence type="ECO:0000256" key="1">
    <source>
        <dbReference type="SAM" id="MobiDB-lite"/>
    </source>
</evidence>
<dbReference type="Proteomes" id="UP000659654">
    <property type="component" value="Unassembled WGS sequence"/>
</dbReference>
<evidence type="ECO:0000313" key="4">
    <source>
        <dbReference type="Proteomes" id="UP000659654"/>
    </source>
</evidence>
<dbReference type="eggNOG" id="ENOG502SZPT">
    <property type="taxonomic scope" value="Eukaryota"/>
</dbReference>
<accession>A0A1I7RQX0</accession>
<proteinExistence type="predicted"/>
<evidence type="ECO:0000313" key="3">
    <source>
        <dbReference type="Proteomes" id="UP000095284"/>
    </source>
</evidence>
<evidence type="ECO:0000313" key="2">
    <source>
        <dbReference type="EMBL" id="CAD5234747.1"/>
    </source>
</evidence>
<dbReference type="WBParaSite" id="BXY_0311500.1">
    <property type="protein sequence ID" value="BXY_0311500.1"/>
    <property type="gene ID" value="BXY_0311500"/>
</dbReference>
<reference evidence="5" key="1">
    <citation type="submission" date="2016-11" db="UniProtKB">
        <authorList>
            <consortium name="WormBaseParasite"/>
        </authorList>
    </citation>
    <scope>IDENTIFICATION</scope>
</reference>
<dbReference type="EMBL" id="CAJFDI010000006">
    <property type="protein sequence ID" value="CAD5234747.1"/>
    <property type="molecule type" value="Genomic_DNA"/>
</dbReference>
<dbReference type="Proteomes" id="UP000095284">
    <property type="component" value="Unplaced"/>
</dbReference>
<dbReference type="OrthoDB" id="5847120at2759"/>
<name>A0A1I7RQX0_BURXY</name>
<dbReference type="EMBL" id="CAJFCV020000006">
    <property type="protein sequence ID" value="CAG9130721.1"/>
    <property type="molecule type" value="Genomic_DNA"/>
</dbReference>
<feature type="region of interest" description="Disordered" evidence="1">
    <location>
        <begin position="73"/>
        <end position="92"/>
    </location>
</feature>
<sequence>MDAQVSSSSSQVLNDNGVPLIATSTVVYPSHEYDQTLSQHRVPRSEVVSTSEVYSSNSRLVQQNTLTQRLMQRSTKQLKKSPKLSKSYKQPRHVTSAKVMELRKALDLSKYIKQVESLIMQPIKIPSTVSFGMNKRRKMPSKPKQDLLSIKDVWRDADQRRNEMKEFYNTRCIDSDREFLLNLLLDESDEESDSEQITEEDFAFMLEHRREAKKLMKAYHHDYLNTQYQYYSSGMLSETDRYMDAKRKILDIHEDMMFE</sequence>
<protein>
    <submittedName>
        <fullName evidence="2">(pine wood nematode) hypothetical protein</fullName>
    </submittedName>
</protein>
<reference evidence="2" key="2">
    <citation type="submission" date="2020-09" db="EMBL/GenBank/DDBJ databases">
        <authorList>
            <person name="Kikuchi T."/>
        </authorList>
    </citation>
    <scope>NUCLEOTIDE SEQUENCE</scope>
    <source>
        <strain evidence="2">Ka4C1</strain>
    </source>
</reference>